<dbReference type="InterPro" id="IPR038157">
    <property type="entry name" value="FeoA_core_dom"/>
</dbReference>
<feature type="domain" description="Ferrous iron transporter FeoA-like" evidence="2">
    <location>
        <begin position="1"/>
        <end position="71"/>
    </location>
</feature>
<organism evidence="3">
    <name type="scientific">Moorella thermoacetica Y72</name>
    <dbReference type="NCBI Taxonomy" id="1325331"/>
    <lineage>
        <taxon>Bacteria</taxon>
        <taxon>Bacillati</taxon>
        <taxon>Bacillota</taxon>
        <taxon>Clostridia</taxon>
        <taxon>Neomoorellales</taxon>
        <taxon>Neomoorellaceae</taxon>
        <taxon>Neomoorella</taxon>
    </lineage>
</organism>
<evidence type="ECO:0000313" key="3">
    <source>
        <dbReference type="EMBL" id="GAF26954.1"/>
    </source>
</evidence>
<evidence type="ECO:0000256" key="1">
    <source>
        <dbReference type="ARBA" id="ARBA00023004"/>
    </source>
</evidence>
<reference evidence="3" key="1">
    <citation type="journal article" date="2014" name="Gene">
        <title>Genome-guided analysis of transformation efficiency and carbon dioxide assimilation by Moorella thermoacetica Y72.</title>
        <authorList>
            <person name="Tsukahara K."/>
            <person name="Kita A."/>
            <person name="Nakashimada Y."/>
            <person name="Hoshino T."/>
            <person name="Murakami K."/>
        </authorList>
    </citation>
    <scope>NUCLEOTIDE SEQUENCE [LARGE SCALE GENOMIC DNA]</scope>
    <source>
        <strain evidence="3">Y72</strain>
    </source>
</reference>
<dbReference type="Pfam" id="PF04023">
    <property type="entry name" value="FeoA"/>
    <property type="match status" value="1"/>
</dbReference>
<keyword evidence="1" id="KW-0408">Iron</keyword>
<dbReference type="Proteomes" id="UP000063718">
    <property type="component" value="Unassembled WGS sequence"/>
</dbReference>
<dbReference type="GeneID" id="45617221"/>
<name>A0A0S6UDC7_NEOTH</name>
<dbReference type="Gene3D" id="2.30.30.90">
    <property type="match status" value="1"/>
</dbReference>
<dbReference type="SUPFAM" id="SSF50037">
    <property type="entry name" value="C-terminal domain of transcriptional repressors"/>
    <property type="match status" value="1"/>
</dbReference>
<accession>A0A0S6UDC7</accession>
<protein>
    <submittedName>
        <fullName evidence="3">Fe2+ transport system protein A</fullName>
    </submittedName>
</protein>
<dbReference type="InterPro" id="IPR008988">
    <property type="entry name" value="Transcriptional_repressor_C"/>
</dbReference>
<dbReference type="EMBL" id="DF238840">
    <property type="protein sequence ID" value="GAF26954.1"/>
    <property type="molecule type" value="Genomic_DNA"/>
</dbReference>
<dbReference type="InterPro" id="IPR007167">
    <property type="entry name" value="Fe-transptr_FeoA-like"/>
</dbReference>
<dbReference type="SMART" id="SM00899">
    <property type="entry name" value="FeoA"/>
    <property type="match status" value="1"/>
</dbReference>
<proteinExistence type="predicted"/>
<evidence type="ECO:0000259" key="2">
    <source>
        <dbReference type="SMART" id="SM00899"/>
    </source>
</evidence>
<sequence length="92" mass="9801">MTLDKAKEGQRIRILALPGPGIRAQAIRFGIAEGELVTCTNIIPGGPIIIAKNHQEIAIGRGLAEKITVEPVAAPAPVKSLARRRIYGLPRS</sequence>
<dbReference type="GO" id="GO:0046914">
    <property type="term" value="F:transition metal ion binding"/>
    <property type="evidence" value="ECO:0007669"/>
    <property type="project" value="InterPro"/>
</dbReference>
<dbReference type="RefSeq" id="WP_011392697.1">
    <property type="nucleotide sequence ID" value="NZ_DF238840.1"/>
</dbReference>
<gene>
    <name evidence="3" type="ORF">MTY_2294</name>
</gene>
<dbReference type="AlphaFoldDB" id="A0A0S6UDC7"/>